<feature type="binding site" evidence="4">
    <location>
        <position position="216"/>
    </location>
    <ligand>
        <name>AMP</name>
        <dbReference type="ChEBI" id="CHEBI:456215"/>
    </ligand>
</feature>
<feature type="binding site" evidence="4">
    <location>
        <begin position="175"/>
        <end position="179"/>
    </location>
    <ligand>
        <name>AMP</name>
        <dbReference type="ChEBI" id="CHEBI:456215"/>
    </ligand>
</feature>
<dbReference type="GO" id="GO:0004114">
    <property type="term" value="F:3',5'-cyclic-nucleotide phosphodiesterase activity"/>
    <property type="evidence" value="ECO:0007669"/>
    <property type="project" value="InterPro"/>
</dbReference>
<keyword evidence="10" id="KW-1185">Reference proteome</keyword>
<dbReference type="EMBL" id="CAJHUC010001357">
    <property type="protein sequence ID" value="CAD7700845.1"/>
    <property type="molecule type" value="Genomic_DNA"/>
</dbReference>
<comment type="similarity">
    <text evidence="6">Belongs to the cyclic nucleotide phosphodiesterase family.</text>
</comment>
<feature type="binding site" evidence="4">
    <location>
        <position position="382"/>
    </location>
    <ligand>
        <name>AMP</name>
        <dbReference type="ChEBI" id="CHEBI:456215"/>
    </ligand>
</feature>
<dbReference type="EC" id="3.1.4.-" evidence="6"/>
<dbReference type="PRINTS" id="PR00387">
    <property type="entry name" value="PDIESTERASE1"/>
</dbReference>
<feature type="compositionally biased region" description="Basic and acidic residues" evidence="7">
    <location>
        <begin position="432"/>
        <end position="442"/>
    </location>
</feature>
<feature type="active site" description="Proton donor" evidence="3">
    <location>
        <position position="175"/>
    </location>
</feature>
<sequence>MAGEMSKEVVSTCIGVLKRIEGRSESKHEKDALRQLTEWLSKMKFEDGTSIGEDNPKLDPLAENYLLQYWESFSARKIEVKRGRNWTAPSAESLSSRKHSLGESGSLMLAGEVAKIQSWEDFDIFKVAEMGKPLEVVAMAMLEDFELVTKLNLDYAKLTKFFKAVEENYLDNPYHNNIHAADVVQALGVILARDDLKSRFTDLELLAMLLAAVVHDVAHPGVTNEFHINTRSQVAIVYNDVSVNENFHASRAFNLMKLDKDNHALDGLSDDDFRFVRKSMIRMVLATDMIKHNELLARFARYFALYDKDLDKWESDDARSALRQMLLHCADISNPARPWKLASQWAYRIMDELFAQGDKEEKMGVARSPLCRRDHVQVPKSQSTFFEFIAKPSVELLSQLAPKFGEMALHHIAVNLAEWERLLKDSPSTPKAGDRASADEKGSGLSRASQS</sequence>
<evidence type="ECO:0000313" key="9">
    <source>
        <dbReference type="EMBL" id="CAD7700845.1"/>
    </source>
</evidence>
<dbReference type="OrthoDB" id="568146at2759"/>
<comment type="caution">
    <text evidence="9">The sequence shown here is derived from an EMBL/GenBank/DDBJ whole genome shotgun (WGS) entry which is preliminary data.</text>
</comment>
<dbReference type="CDD" id="cd00077">
    <property type="entry name" value="HDc"/>
    <property type="match status" value="1"/>
</dbReference>
<evidence type="ECO:0000313" key="10">
    <source>
        <dbReference type="Proteomes" id="UP000708148"/>
    </source>
</evidence>
<dbReference type="InterPro" id="IPR036971">
    <property type="entry name" value="PDEase_catalytic_dom_sf"/>
</dbReference>
<comment type="cofactor">
    <cofactor evidence="6">
        <name>a divalent metal cation</name>
        <dbReference type="ChEBI" id="CHEBI:60240"/>
    </cofactor>
    <text evidence="6">Binds 2 divalent metal cations per subunit. Site 1 may preferentially bind zinc ions, while site 2 has a preference for magnesium and/or manganese ions.</text>
</comment>
<dbReference type="GO" id="GO:0046872">
    <property type="term" value="F:metal ion binding"/>
    <property type="evidence" value="ECO:0007669"/>
    <property type="project" value="UniProtKB-KW"/>
</dbReference>
<feature type="binding site" evidence="5">
    <location>
        <position position="179"/>
    </location>
    <ligand>
        <name>Zn(2+)</name>
        <dbReference type="ChEBI" id="CHEBI:29105"/>
        <label>1</label>
    </ligand>
</feature>
<evidence type="ECO:0000256" key="4">
    <source>
        <dbReference type="PIRSR" id="PIRSR623088-2"/>
    </source>
</evidence>
<feature type="binding site" evidence="4">
    <location>
        <position position="331"/>
    </location>
    <ligand>
        <name>AMP</name>
        <dbReference type="ChEBI" id="CHEBI:456215"/>
    </ligand>
</feature>
<evidence type="ECO:0000256" key="3">
    <source>
        <dbReference type="PIRSR" id="PIRSR623088-1"/>
    </source>
</evidence>
<dbReference type="Proteomes" id="UP000708148">
    <property type="component" value="Unassembled WGS sequence"/>
</dbReference>
<feature type="region of interest" description="Disordered" evidence="7">
    <location>
        <begin position="425"/>
        <end position="451"/>
    </location>
</feature>
<dbReference type="GO" id="GO:0007165">
    <property type="term" value="P:signal transduction"/>
    <property type="evidence" value="ECO:0007669"/>
    <property type="project" value="InterPro"/>
</dbReference>
<feature type="binding site" evidence="5">
    <location>
        <position position="216"/>
    </location>
    <ligand>
        <name>Zn(2+)</name>
        <dbReference type="ChEBI" id="CHEBI:29105"/>
        <label>1</label>
    </ligand>
</feature>
<feature type="binding site" evidence="5">
    <location>
        <position position="215"/>
    </location>
    <ligand>
        <name>Zn(2+)</name>
        <dbReference type="ChEBI" id="CHEBI:29105"/>
        <label>1</label>
    </ligand>
</feature>
<evidence type="ECO:0000259" key="8">
    <source>
        <dbReference type="PROSITE" id="PS51845"/>
    </source>
</evidence>
<protein>
    <recommendedName>
        <fullName evidence="6">Phosphodiesterase</fullName>
        <ecNumber evidence="6">3.1.4.-</ecNumber>
    </recommendedName>
</protein>
<dbReference type="PROSITE" id="PS51845">
    <property type="entry name" value="PDEASE_I_2"/>
    <property type="match status" value="1"/>
</dbReference>
<feature type="binding site" evidence="5">
    <location>
        <position position="331"/>
    </location>
    <ligand>
        <name>Zn(2+)</name>
        <dbReference type="ChEBI" id="CHEBI:29105"/>
        <label>1</label>
    </ligand>
</feature>
<dbReference type="PROSITE" id="PS00126">
    <property type="entry name" value="PDEASE_I_1"/>
    <property type="match status" value="1"/>
</dbReference>
<dbReference type="SUPFAM" id="SSF109604">
    <property type="entry name" value="HD-domain/PDEase-like"/>
    <property type="match status" value="1"/>
</dbReference>
<evidence type="ECO:0000256" key="6">
    <source>
        <dbReference type="RuleBase" id="RU363067"/>
    </source>
</evidence>
<accession>A0A8S1J3R7</accession>
<feature type="domain" description="PDEase" evidence="8">
    <location>
        <begin position="97"/>
        <end position="426"/>
    </location>
</feature>
<evidence type="ECO:0000256" key="5">
    <source>
        <dbReference type="PIRSR" id="PIRSR623088-3"/>
    </source>
</evidence>
<evidence type="ECO:0000256" key="7">
    <source>
        <dbReference type="SAM" id="MobiDB-lite"/>
    </source>
</evidence>
<reference evidence="9" key="1">
    <citation type="submission" date="2020-12" db="EMBL/GenBank/DDBJ databases">
        <authorList>
            <person name="Iha C."/>
        </authorList>
    </citation>
    <scope>NUCLEOTIDE SEQUENCE</scope>
</reference>
<dbReference type="Pfam" id="PF00233">
    <property type="entry name" value="PDEase_I"/>
    <property type="match status" value="1"/>
</dbReference>
<dbReference type="AlphaFoldDB" id="A0A8S1J3R7"/>
<organism evidence="9 10">
    <name type="scientific">Ostreobium quekettii</name>
    <dbReference type="NCBI Taxonomy" id="121088"/>
    <lineage>
        <taxon>Eukaryota</taxon>
        <taxon>Viridiplantae</taxon>
        <taxon>Chlorophyta</taxon>
        <taxon>core chlorophytes</taxon>
        <taxon>Ulvophyceae</taxon>
        <taxon>TCBD clade</taxon>
        <taxon>Bryopsidales</taxon>
        <taxon>Ostreobineae</taxon>
        <taxon>Ostreobiaceae</taxon>
        <taxon>Ostreobium</taxon>
    </lineage>
</organism>
<dbReference type="InterPro" id="IPR023174">
    <property type="entry name" value="PDEase_CS"/>
</dbReference>
<keyword evidence="1 5" id="KW-0479">Metal-binding</keyword>
<dbReference type="InterPro" id="IPR002073">
    <property type="entry name" value="PDEase_catalytic_dom"/>
</dbReference>
<keyword evidence="2 6" id="KW-0378">Hydrolase</keyword>
<dbReference type="InterPro" id="IPR003607">
    <property type="entry name" value="HD/PDEase_dom"/>
</dbReference>
<evidence type="ECO:0000256" key="1">
    <source>
        <dbReference type="ARBA" id="ARBA00022723"/>
    </source>
</evidence>
<feature type="binding site" evidence="5">
    <location>
        <position position="216"/>
    </location>
    <ligand>
        <name>Zn(2+)</name>
        <dbReference type="ChEBI" id="CHEBI:29105"/>
        <label>2</label>
    </ligand>
</feature>
<dbReference type="SMART" id="SM00471">
    <property type="entry name" value="HDc"/>
    <property type="match status" value="1"/>
</dbReference>
<name>A0A8S1J3R7_9CHLO</name>
<dbReference type="PANTHER" id="PTHR11347">
    <property type="entry name" value="CYCLIC NUCLEOTIDE PHOSPHODIESTERASE"/>
    <property type="match status" value="1"/>
</dbReference>
<dbReference type="InterPro" id="IPR023088">
    <property type="entry name" value="PDEase"/>
</dbReference>
<gene>
    <name evidence="9" type="ORF">OSTQU699_LOCUS6204</name>
</gene>
<evidence type="ECO:0000256" key="2">
    <source>
        <dbReference type="ARBA" id="ARBA00022801"/>
    </source>
</evidence>
<proteinExistence type="inferred from homology"/>
<dbReference type="Gene3D" id="1.10.1300.10">
    <property type="entry name" value="3'5'-cyclic nucleotide phosphodiesterase, catalytic domain"/>
    <property type="match status" value="1"/>
</dbReference>